<dbReference type="SMART" id="SM00380">
    <property type="entry name" value="AP2"/>
    <property type="match status" value="1"/>
</dbReference>
<keyword evidence="3" id="KW-0238">DNA-binding</keyword>
<dbReference type="InterPro" id="IPR045277">
    <property type="entry name" value="DRE1A-I"/>
</dbReference>
<keyword evidence="2" id="KW-0805">Transcription regulation</keyword>
<evidence type="ECO:0000313" key="10">
    <source>
        <dbReference type="EMBL" id="KAL2543500.1"/>
    </source>
</evidence>
<feature type="domain" description="AP2/ERF" evidence="9">
    <location>
        <begin position="68"/>
        <end position="125"/>
    </location>
</feature>
<dbReference type="Gene3D" id="3.30.730.10">
    <property type="entry name" value="AP2/ERF domain"/>
    <property type="match status" value="1"/>
</dbReference>
<keyword evidence="5" id="KW-0804">Transcription</keyword>
<evidence type="ECO:0000256" key="2">
    <source>
        <dbReference type="ARBA" id="ARBA00023015"/>
    </source>
</evidence>
<keyword evidence="4" id="KW-0010">Activator</keyword>
<evidence type="ECO:0000256" key="7">
    <source>
        <dbReference type="ARBA" id="ARBA00024343"/>
    </source>
</evidence>
<reference evidence="11" key="1">
    <citation type="submission" date="2024-07" db="EMBL/GenBank/DDBJ databases">
        <title>Two chromosome-level genome assemblies of Korean endemic species Abeliophyllum distichum and Forsythia ovata (Oleaceae).</title>
        <authorList>
            <person name="Jang H."/>
        </authorList>
    </citation>
    <scope>NUCLEOTIDE SEQUENCE [LARGE SCALE GENOMIC DNA]</scope>
</reference>
<dbReference type="Pfam" id="PF01565">
    <property type="entry name" value="FAD_binding_4"/>
    <property type="match status" value="1"/>
</dbReference>
<feature type="compositionally biased region" description="Basic and acidic residues" evidence="8">
    <location>
        <begin position="37"/>
        <end position="46"/>
    </location>
</feature>
<organism evidence="10 11">
    <name type="scientific">Forsythia ovata</name>
    <dbReference type="NCBI Taxonomy" id="205694"/>
    <lineage>
        <taxon>Eukaryota</taxon>
        <taxon>Viridiplantae</taxon>
        <taxon>Streptophyta</taxon>
        <taxon>Embryophyta</taxon>
        <taxon>Tracheophyta</taxon>
        <taxon>Spermatophyta</taxon>
        <taxon>Magnoliopsida</taxon>
        <taxon>eudicotyledons</taxon>
        <taxon>Gunneridae</taxon>
        <taxon>Pentapetalae</taxon>
        <taxon>asterids</taxon>
        <taxon>lamiids</taxon>
        <taxon>Lamiales</taxon>
        <taxon>Oleaceae</taxon>
        <taxon>Forsythieae</taxon>
        <taxon>Forsythia</taxon>
    </lineage>
</organism>
<dbReference type="GO" id="GO:0003677">
    <property type="term" value="F:DNA binding"/>
    <property type="evidence" value="ECO:0007669"/>
    <property type="project" value="UniProtKB-KW"/>
</dbReference>
<dbReference type="InterPro" id="IPR036318">
    <property type="entry name" value="FAD-bd_PCMH-like_sf"/>
</dbReference>
<evidence type="ECO:0000256" key="8">
    <source>
        <dbReference type="SAM" id="MobiDB-lite"/>
    </source>
</evidence>
<keyword evidence="11" id="KW-1185">Reference proteome</keyword>
<feature type="region of interest" description="Disordered" evidence="8">
    <location>
        <begin position="207"/>
        <end position="227"/>
    </location>
</feature>
<sequence length="327" mass="34894">MANHPRHSNISQLDKPPPPVQTYSPPPSLQPPPPQHQADEKVESPRKVQKTSTSGGSPSRPTGGKHPLYRGIRSRSGKWVSEIREPKKSTRIWLGTYATPEMAAAAYDVAALALKGSDHAVLNSPDRVSTYPVPASPSPPDIRQAAAAAAALMKPVSSEEAVVEPLGDGGSANSQVDHASGHEFMDEEALFDMPNLLVGMAEGMLVSPPRMTSQPSDDSPENSDAESLSISIDVENNTTWDQTGATLGELSQQVFAPTVGVGGNFSGGGYGMMPRKHGIAADHIIDAKLIDANGQIHDRESMGEDLFWAIRGVGVISFRMSLHVRWS</sequence>
<dbReference type="InterPro" id="IPR016177">
    <property type="entry name" value="DNA-bd_dom_sf"/>
</dbReference>
<dbReference type="Pfam" id="PF00847">
    <property type="entry name" value="AP2"/>
    <property type="match status" value="1"/>
</dbReference>
<dbReference type="EMBL" id="JBFOLJ010000004">
    <property type="protein sequence ID" value="KAL2543500.1"/>
    <property type="molecule type" value="Genomic_DNA"/>
</dbReference>
<evidence type="ECO:0000256" key="4">
    <source>
        <dbReference type="ARBA" id="ARBA00023159"/>
    </source>
</evidence>
<dbReference type="SUPFAM" id="SSF54171">
    <property type="entry name" value="DNA-binding domain"/>
    <property type="match status" value="1"/>
</dbReference>
<evidence type="ECO:0000256" key="6">
    <source>
        <dbReference type="ARBA" id="ARBA00023242"/>
    </source>
</evidence>
<name>A0ABD1W4U6_9LAMI</name>
<proteinExistence type="inferred from homology"/>
<dbReference type="PROSITE" id="PS51032">
    <property type="entry name" value="AP2_ERF"/>
    <property type="match status" value="1"/>
</dbReference>
<gene>
    <name evidence="10" type="ORF">Fot_12733</name>
</gene>
<evidence type="ECO:0000256" key="3">
    <source>
        <dbReference type="ARBA" id="ARBA00023125"/>
    </source>
</evidence>
<keyword evidence="6" id="KW-0539">Nucleus</keyword>
<dbReference type="PANTHER" id="PTHR31839">
    <property type="entry name" value="DEHYDRATION-RESPONSIVE ELEMENT-BINDING PROTEIN 1D"/>
    <property type="match status" value="1"/>
</dbReference>
<feature type="region of interest" description="Disordered" evidence="8">
    <location>
        <begin position="1"/>
        <end position="82"/>
    </location>
</feature>
<accession>A0ABD1W4U6</accession>
<feature type="compositionally biased region" description="Low complexity" evidence="8">
    <location>
        <begin position="51"/>
        <end position="64"/>
    </location>
</feature>
<comment type="caution">
    <text evidence="10">The sequence shown here is derived from an EMBL/GenBank/DDBJ whole genome shotgun (WGS) entry which is preliminary data.</text>
</comment>
<evidence type="ECO:0000259" key="9">
    <source>
        <dbReference type="PROSITE" id="PS51032"/>
    </source>
</evidence>
<comment type="subcellular location">
    <subcellularLocation>
        <location evidence="1">Nucleus</location>
    </subcellularLocation>
</comment>
<dbReference type="AlphaFoldDB" id="A0ABD1W4U6"/>
<dbReference type="Proteomes" id="UP001604277">
    <property type="component" value="Unassembled WGS sequence"/>
</dbReference>
<dbReference type="CDD" id="cd00018">
    <property type="entry name" value="AP2"/>
    <property type="match status" value="1"/>
</dbReference>
<protein>
    <submittedName>
        <fullName evidence="10">AP2/ERF transcription factor</fullName>
    </submittedName>
</protein>
<dbReference type="PANTHER" id="PTHR31839:SF85">
    <property type="entry name" value="AP2_ERF DOMAIN-CONTAINING PROTEIN"/>
    <property type="match status" value="1"/>
</dbReference>
<dbReference type="SUPFAM" id="SSF56176">
    <property type="entry name" value="FAD-binding/transporter-associated domain-like"/>
    <property type="match status" value="1"/>
</dbReference>
<evidence type="ECO:0000256" key="5">
    <source>
        <dbReference type="ARBA" id="ARBA00023163"/>
    </source>
</evidence>
<dbReference type="GO" id="GO:0005634">
    <property type="term" value="C:nucleus"/>
    <property type="evidence" value="ECO:0007669"/>
    <property type="project" value="UniProtKB-SubCell"/>
</dbReference>
<evidence type="ECO:0000256" key="1">
    <source>
        <dbReference type="ARBA" id="ARBA00004123"/>
    </source>
</evidence>
<comment type="similarity">
    <text evidence="7">Belongs to the AP2/ERF transcription factor family. ERF subfamily.</text>
</comment>
<evidence type="ECO:0000313" key="11">
    <source>
        <dbReference type="Proteomes" id="UP001604277"/>
    </source>
</evidence>
<dbReference type="Gene3D" id="3.30.465.10">
    <property type="match status" value="1"/>
</dbReference>
<dbReference type="InterPro" id="IPR001471">
    <property type="entry name" value="AP2/ERF_dom"/>
</dbReference>
<dbReference type="InterPro" id="IPR016169">
    <property type="entry name" value="FAD-bd_PCMH_sub2"/>
</dbReference>
<feature type="compositionally biased region" description="Pro residues" evidence="8">
    <location>
        <begin position="15"/>
        <end position="35"/>
    </location>
</feature>
<dbReference type="InterPro" id="IPR006094">
    <property type="entry name" value="Oxid_FAD_bind_N"/>
</dbReference>
<dbReference type="InterPro" id="IPR036955">
    <property type="entry name" value="AP2/ERF_dom_sf"/>
</dbReference>